<reference evidence="1 2" key="1">
    <citation type="journal article" date="2019" name="Commun. Biol.">
        <title>The bagworm genome reveals a unique fibroin gene that provides high tensile strength.</title>
        <authorList>
            <person name="Kono N."/>
            <person name="Nakamura H."/>
            <person name="Ohtoshi R."/>
            <person name="Tomita M."/>
            <person name="Numata K."/>
            <person name="Arakawa K."/>
        </authorList>
    </citation>
    <scope>NUCLEOTIDE SEQUENCE [LARGE SCALE GENOMIC DNA]</scope>
</reference>
<accession>A0A4C1VXT4</accession>
<dbReference type="EMBL" id="BGZK01000435">
    <property type="protein sequence ID" value="GBP43420.1"/>
    <property type="molecule type" value="Genomic_DNA"/>
</dbReference>
<evidence type="ECO:0000313" key="1">
    <source>
        <dbReference type="EMBL" id="GBP43420.1"/>
    </source>
</evidence>
<gene>
    <name evidence="1" type="ORF">EVAR_33948_1</name>
</gene>
<sequence>MYRETIITTARPREGAACGARGGAGKKKPVLGAATAAHPPARVPRGRAASQARCNLIIAAPAVVKPCSAAVIYGRVPRYRCAARRPPPRPAAA</sequence>
<organism evidence="1 2">
    <name type="scientific">Eumeta variegata</name>
    <name type="common">Bagworm moth</name>
    <name type="synonym">Eumeta japonica</name>
    <dbReference type="NCBI Taxonomy" id="151549"/>
    <lineage>
        <taxon>Eukaryota</taxon>
        <taxon>Metazoa</taxon>
        <taxon>Ecdysozoa</taxon>
        <taxon>Arthropoda</taxon>
        <taxon>Hexapoda</taxon>
        <taxon>Insecta</taxon>
        <taxon>Pterygota</taxon>
        <taxon>Neoptera</taxon>
        <taxon>Endopterygota</taxon>
        <taxon>Lepidoptera</taxon>
        <taxon>Glossata</taxon>
        <taxon>Ditrysia</taxon>
        <taxon>Tineoidea</taxon>
        <taxon>Psychidae</taxon>
        <taxon>Oiketicinae</taxon>
        <taxon>Eumeta</taxon>
    </lineage>
</organism>
<evidence type="ECO:0000313" key="2">
    <source>
        <dbReference type="Proteomes" id="UP000299102"/>
    </source>
</evidence>
<comment type="caution">
    <text evidence="1">The sequence shown here is derived from an EMBL/GenBank/DDBJ whole genome shotgun (WGS) entry which is preliminary data.</text>
</comment>
<protein>
    <submittedName>
        <fullName evidence="1">Uncharacterized protein</fullName>
    </submittedName>
</protein>
<name>A0A4C1VXT4_EUMVA</name>
<proteinExistence type="predicted"/>
<dbReference type="Proteomes" id="UP000299102">
    <property type="component" value="Unassembled WGS sequence"/>
</dbReference>
<keyword evidence="2" id="KW-1185">Reference proteome</keyword>
<dbReference type="AlphaFoldDB" id="A0A4C1VXT4"/>